<gene>
    <name evidence="15" type="ORF">UFOPK1684_01174</name>
</gene>
<keyword evidence="8" id="KW-0418">Kinase</keyword>
<dbReference type="InterPro" id="IPR005467">
    <property type="entry name" value="His_kinase_dom"/>
</dbReference>
<evidence type="ECO:0000256" key="11">
    <source>
        <dbReference type="ARBA" id="ARBA00023136"/>
    </source>
</evidence>
<dbReference type="SUPFAM" id="SSF103190">
    <property type="entry name" value="Sensory domain-like"/>
    <property type="match status" value="1"/>
</dbReference>
<accession>A0A6J6ERD5</accession>
<dbReference type="InterPro" id="IPR050428">
    <property type="entry name" value="TCS_sensor_his_kinase"/>
</dbReference>
<dbReference type="Gene3D" id="3.30.450.20">
    <property type="entry name" value="PAS domain"/>
    <property type="match status" value="1"/>
</dbReference>
<evidence type="ECO:0000313" key="15">
    <source>
        <dbReference type="EMBL" id="CAB4577955.1"/>
    </source>
</evidence>
<keyword evidence="10" id="KW-0902">Two-component regulatory system</keyword>
<keyword evidence="5" id="KW-0597">Phosphoprotein</keyword>
<dbReference type="PANTHER" id="PTHR45436">
    <property type="entry name" value="SENSOR HISTIDINE KINASE YKOH"/>
    <property type="match status" value="1"/>
</dbReference>
<dbReference type="PROSITE" id="PS50109">
    <property type="entry name" value="HIS_KIN"/>
    <property type="match status" value="1"/>
</dbReference>
<evidence type="ECO:0000256" key="2">
    <source>
        <dbReference type="ARBA" id="ARBA00004651"/>
    </source>
</evidence>
<dbReference type="PROSITE" id="PS50885">
    <property type="entry name" value="HAMP"/>
    <property type="match status" value="1"/>
</dbReference>
<dbReference type="PANTHER" id="PTHR45436:SF5">
    <property type="entry name" value="SENSOR HISTIDINE KINASE TRCS"/>
    <property type="match status" value="1"/>
</dbReference>
<feature type="domain" description="Histidine kinase" evidence="13">
    <location>
        <begin position="251"/>
        <end position="461"/>
    </location>
</feature>
<evidence type="ECO:0000256" key="6">
    <source>
        <dbReference type="ARBA" id="ARBA00022679"/>
    </source>
</evidence>
<dbReference type="GO" id="GO:0000155">
    <property type="term" value="F:phosphorelay sensor kinase activity"/>
    <property type="evidence" value="ECO:0007669"/>
    <property type="project" value="InterPro"/>
</dbReference>
<dbReference type="InterPro" id="IPR003660">
    <property type="entry name" value="HAMP_dom"/>
</dbReference>
<dbReference type="SUPFAM" id="SSF55874">
    <property type="entry name" value="ATPase domain of HSP90 chaperone/DNA topoisomerase II/histidine kinase"/>
    <property type="match status" value="1"/>
</dbReference>
<keyword evidence="7 12" id="KW-0812">Transmembrane</keyword>
<dbReference type="SMART" id="SM00304">
    <property type="entry name" value="HAMP"/>
    <property type="match status" value="1"/>
</dbReference>
<dbReference type="EC" id="2.7.13.3" evidence="3"/>
<dbReference type="AlphaFoldDB" id="A0A6J6ERD5"/>
<keyword evidence="6" id="KW-0808">Transferase</keyword>
<organism evidence="15">
    <name type="scientific">freshwater metagenome</name>
    <dbReference type="NCBI Taxonomy" id="449393"/>
    <lineage>
        <taxon>unclassified sequences</taxon>
        <taxon>metagenomes</taxon>
        <taxon>ecological metagenomes</taxon>
    </lineage>
</organism>
<keyword evidence="4" id="KW-1003">Cell membrane</keyword>
<dbReference type="InterPro" id="IPR003594">
    <property type="entry name" value="HATPase_dom"/>
</dbReference>
<evidence type="ECO:0000256" key="9">
    <source>
        <dbReference type="ARBA" id="ARBA00022989"/>
    </source>
</evidence>
<protein>
    <recommendedName>
        <fullName evidence="3">histidine kinase</fullName>
        <ecNumber evidence="3">2.7.13.3</ecNumber>
    </recommendedName>
</protein>
<evidence type="ECO:0000259" key="14">
    <source>
        <dbReference type="PROSITE" id="PS50885"/>
    </source>
</evidence>
<dbReference type="Pfam" id="PF00512">
    <property type="entry name" value="HisKA"/>
    <property type="match status" value="1"/>
</dbReference>
<reference evidence="15" key="1">
    <citation type="submission" date="2020-05" db="EMBL/GenBank/DDBJ databases">
        <authorList>
            <person name="Chiriac C."/>
            <person name="Salcher M."/>
            <person name="Ghai R."/>
            <person name="Kavagutti S V."/>
        </authorList>
    </citation>
    <scope>NUCLEOTIDE SEQUENCE</scope>
</reference>
<dbReference type="InterPro" id="IPR003661">
    <property type="entry name" value="HisK_dim/P_dom"/>
</dbReference>
<evidence type="ECO:0000256" key="1">
    <source>
        <dbReference type="ARBA" id="ARBA00000085"/>
    </source>
</evidence>
<dbReference type="CDD" id="cd06225">
    <property type="entry name" value="HAMP"/>
    <property type="match status" value="1"/>
</dbReference>
<dbReference type="SUPFAM" id="SSF47384">
    <property type="entry name" value="Homodimeric domain of signal transducing histidine kinase"/>
    <property type="match status" value="1"/>
</dbReference>
<feature type="domain" description="HAMP" evidence="14">
    <location>
        <begin position="190"/>
        <end position="243"/>
    </location>
</feature>
<dbReference type="GO" id="GO:0005886">
    <property type="term" value="C:plasma membrane"/>
    <property type="evidence" value="ECO:0007669"/>
    <property type="project" value="UniProtKB-SubCell"/>
</dbReference>
<feature type="transmembrane region" description="Helical" evidence="12">
    <location>
        <begin position="167"/>
        <end position="188"/>
    </location>
</feature>
<dbReference type="Gene3D" id="1.10.287.130">
    <property type="match status" value="1"/>
</dbReference>
<dbReference type="InterPro" id="IPR029151">
    <property type="entry name" value="Sensor-like_sf"/>
</dbReference>
<evidence type="ECO:0000256" key="5">
    <source>
        <dbReference type="ARBA" id="ARBA00022553"/>
    </source>
</evidence>
<dbReference type="InterPro" id="IPR036097">
    <property type="entry name" value="HisK_dim/P_sf"/>
</dbReference>
<keyword evidence="11 12" id="KW-0472">Membrane</keyword>
<dbReference type="InterPro" id="IPR004358">
    <property type="entry name" value="Sig_transdc_His_kin-like_C"/>
</dbReference>
<comment type="subcellular location">
    <subcellularLocation>
        <location evidence="2">Cell membrane</location>
        <topology evidence="2">Multi-pass membrane protein</topology>
    </subcellularLocation>
</comment>
<dbReference type="Pfam" id="PF00672">
    <property type="entry name" value="HAMP"/>
    <property type="match status" value="1"/>
</dbReference>
<dbReference type="CDD" id="cd00075">
    <property type="entry name" value="HATPase"/>
    <property type="match status" value="1"/>
</dbReference>
<keyword evidence="9 12" id="KW-1133">Transmembrane helix</keyword>
<comment type="catalytic activity">
    <reaction evidence="1">
        <text>ATP + protein L-histidine = ADP + protein N-phospho-L-histidine.</text>
        <dbReference type="EC" id="2.7.13.3"/>
    </reaction>
</comment>
<evidence type="ECO:0000256" key="12">
    <source>
        <dbReference type="SAM" id="Phobius"/>
    </source>
</evidence>
<evidence type="ECO:0000256" key="8">
    <source>
        <dbReference type="ARBA" id="ARBA00022777"/>
    </source>
</evidence>
<dbReference type="Pfam" id="PF02518">
    <property type="entry name" value="HATPase_c"/>
    <property type="match status" value="1"/>
</dbReference>
<dbReference type="CDD" id="cd00082">
    <property type="entry name" value="HisKA"/>
    <property type="match status" value="1"/>
</dbReference>
<dbReference type="PRINTS" id="PR00344">
    <property type="entry name" value="BCTRLSENSOR"/>
</dbReference>
<evidence type="ECO:0000256" key="10">
    <source>
        <dbReference type="ARBA" id="ARBA00023012"/>
    </source>
</evidence>
<proteinExistence type="predicted"/>
<evidence type="ECO:0000256" key="3">
    <source>
        <dbReference type="ARBA" id="ARBA00012438"/>
    </source>
</evidence>
<evidence type="ECO:0000256" key="4">
    <source>
        <dbReference type="ARBA" id="ARBA00022475"/>
    </source>
</evidence>
<dbReference type="SMART" id="SM00388">
    <property type="entry name" value="HisKA"/>
    <property type="match status" value="1"/>
</dbReference>
<dbReference type="Gene3D" id="6.10.340.10">
    <property type="match status" value="1"/>
</dbReference>
<dbReference type="Gene3D" id="3.30.565.10">
    <property type="entry name" value="Histidine kinase-like ATPase, C-terminal domain"/>
    <property type="match status" value="1"/>
</dbReference>
<dbReference type="InterPro" id="IPR036890">
    <property type="entry name" value="HATPase_C_sf"/>
</dbReference>
<sequence length="462" mass="48910">MRRLLLASFLGIVLVALAASTLPFASFIQGVERDRLLTGLERDAFVLAGRAEEALESLTPSDLSPVRELASEYREAGGARVVIVDRAGVAVVTNDPEENRVGISYANRPEFMTALAGSVATGERFSDTLNLTLVYVAVPVFSGDRVLGAVRLTFDKAAIDKEVARQLSGIGLVALTTLLLGAILALILSRSLARGLKELDEAAAAISRGELAARAREDVGPSDIRALAQAFNTMAARVGLLVEEQKRFASDASHQLRTPLTAMMLRLEGLRASLAPTPKTEERFDAIEAEVVRLTRLIDGLLALGRSGADSGGLGSVDASAICAERVASWRNLAEEAGKHVGADIEPGLAVLAVPTAVEQILDVFLDNALALEPAGGTVRVILQRVQDMITLTVEDSGPGLSSEHEKRAFDRFWRGPNDYQGTGLGLAIAEQFASRSQAELTLTNRPGGGALAQAAFRAANP</sequence>
<name>A0A6J6ERD5_9ZZZZ</name>
<evidence type="ECO:0000256" key="7">
    <source>
        <dbReference type="ARBA" id="ARBA00022692"/>
    </source>
</evidence>
<evidence type="ECO:0000259" key="13">
    <source>
        <dbReference type="PROSITE" id="PS50109"/>
    </source>
</evidence>
<dbReference type="EMBL" id="CAEZTM010000062">
    <property type="protein sequence ID" value="CAB4577955.1"/>
    <property type="molecule type" value="Genomic_DNA"/>
</dbReference>
<dbReference type="SMART" id="SM00387">
    <property type="entry name" value="HATPase_c"/>
    <property type="match status" value="1"/>
</dbReference>